<protein>
    <recommendedName>
        <fullName evidence="4">Lipoprotein</fullName>
    </recommendedName>
</protein>
<evidence type="ECO:0000256" key="1">
    <source>
        <dbReference type="SAM" id="SignalP"/>
    </source>
</evidence>
<dbReference type="Proteomes" id="UP000503308">
    <property type="component" value="Chromosome"/>
</dbReference>
<dbReference type="EMBL" id="CP048788">
    <property type="protein sequence ID" value="QJF49864.1"/>
    <property type="molecule type" value="Genomic_DNA"/>
</dbReference>
<name>A0A858SLY5_9RHOB</name>
<dbReference type="AlphaFoldDB" id="A0A858SLY5"/>
<proteinExistence type="predicted"/>
<gene>
    <name evidence="2" type="ORF">G3256_01120</name>
</gene>
<dbReference type="KEGG" id="rpon:G3256_01120"/>
<evidence type="ECO:0008006" key="4">
    <source>
        <dbReference type="Google" id="ProtNLM"/>
    </source>
</evidence>
<keyword evidence="1" id="KW-0732">Signal</keyword>
<evidence type="ECO:0000313" key="2">
    <source>
        <dbReference type="EMBL" id="QJF49864.1"/>
    </source>
</evidence>
<feature type="chain" id="PRO_5032911808" description="Lipoprotein" evidence="1">
    <location>
        <begin position="23"/>
        <end position="95"/>
    </location>
</feature>
<accession>A0A858SLY5</accession>
<evidence type="ECO:0000313" key="3">
    <source>
        <dbReference type="Proteomes" id="UP000503308"/>
    </source>
</evidence>
<dbReference type="PROSITE" id="PS51257">
    <property type="entry name" value="PROKAR_LIPOPROTEIN"/>
    <property type="match status" value="1"/>
</dbReference>
<reference evidence="2 3" key="1">
    <citation type="submission" date="2020-02" db="EMBL/GenBank/DDBJ databases">
        <title>Genome sequence of Roseobacter ponti.</title>
        <authorList>
            <person name="Hollensteiner J."/>
            <person name="Schneider D."/>
            <person name="Poehlein A."/>
            <person name="Daniel R."/>
        </authorList>
    </citation>
    <scope>NUCLEOTIDE SEQUENCE [LARGE SCALE GENOMIC DNA]</scope>
    <source>
        <strain evidence="2 3">DSM 106830</strain>
    </source>
</reference>
<sequence>MRHIALFVVLATGIALAPVAVAAACYADYKAKQDNPLRLHYGVAEVSQCASGIAETELRARLSASGWTLLNVVSVFDESGLAERKESAGPYYLRF</sequence>
<dbReference type="RefSeq" id="WP_169639090.1">
    <property type="nucleotide sequence ID" value="NZ_CP048788.1"/>
</dbReference>
<keyword evidence="3" id="KW-1185">Reference proteome</keyword>
<feature type="signal peptide" evidence="1">
    <location>
        <begin position="1"/>
        <end position="22"/>
    </location>
</feature>
<organism evidence="2 3">
    <name type="scientific">Roseobacter ponti</name>
    <dbReference type="NCBI Taxonomy" id="1891787"/>
    <lineage>
        <taxon>Bacteria</taxon>
        <taxon>Pseudomonadati</taxon>
        <taxon>Pseudomonadota</taxon>
        <taxon>Alphaproteobacteria</taxon>
        <taxon>Rhodobacterales</taxon>
        <taxon>Roseobacteraceae</taxon>
        <taxon>Roseobacter</taxon>
    </lineage>
</organism>